<dbReference type="PANTHER" id="PTHR34825:SF2">
    <property type="entry name" value="AAA-ATPASE-LIKE DOMAIN-CONTAINING PROTEIN"/>
    <property type="match status" value="1"/>
</dbReference>
<accession>A0A4Y7Q6Y5</accession>
<organism evidence="3 4">
    <name type="scientific">Rickenella mellea</name>
    <dbReference type="NCBI Taxonomy" id="50990"/>
    <lineage>
        <taxon>Eukaryota</taxon>
        <taxon>Fungi</taxon>
        <taxon>Dikarya</taxon>
        <taxon>Basidiomycota</taxon>
        <taxon>Agaricomycotina</taxon>
        <taxon>Agaricomycetes</taxon>
        <taxon>Hymenochaetales</taxon>
        <taxon>Rickenellaceae</taxon>
        <taxon>Rickenella</taxon>
    </lineage>
</organism>
<evidence type="ECO:0000313" key="3">
    <source>
        <dbReference type="EMBL" id="TDL23086.1"/>
    </source>
</evidence>
<dbReference type="InterPro" id="IPR018631">
    <property type="entry name" value="AAA-ATPase-like_dom"/>
</dbReference>
<dbReference type="Pfam" id="PF09820">
    <property type="entry name" value="AAA-ATPase_like"/>
    <property type="match status" value="1"/>
</dbReference>
<reference evidence="3 4" key="1">
    <citation type="submission" date="2018-06" db="EMBL/GenBank/DDBJ databases">
        <title>A transcriptomic atlas of mushroom development highlights an independent origin of complex multicellularity.</title>
        <authorList>
            <consortium name="DOE Joint Genome Institute"/>
            <person name="Krizsan K."/>
            <person name="Almasi E."/>
            <person name="Merenyi Z."/>
            <person name="Sahu N."/>
            <person name="Viragh M."/>
            <person name="Koszo T."/>
            <person name="Mondo S."/>
            <person name="Kiss B."/>
            <person name="Balint B."/>
            <person name="Kues U."/>
            <person name="Barry K."/>
            <person name="Hegedus J.C."/>
            <person name="Henrissat B."/>
            <person name="Johnson J."/>
            <person name="Lipzen A."/>
            <person name="Ohm R."/>
            <person name="Nagy I."/>
            <person name="Pangilinan J."/>
            <person name="Yan J."/>
            <person name="Xiong Y."/>
            <person name="Grigoriev I.V."/>
            <person name="Hibbett D.S."/>
            <person name="Nagy L.G."/>
        </authorList>
    </citation>
    <scope>NUCLEOTIDE SEQUENCE [LARGE SCALE GENOMIC DNA]</scope>
    <source>
        <strain evidence="3 4">SZMC22713</strain>
    </source>
</reference>
<gene>
    <name evidence="3" type="ORF">BD410DRAFT_188611</name>
</gene>
<keyword evidence="1" id="KW-0732">Signal</keyword>
<dbReference type="OrthoDB" id="5380555at2759"/>
<dbReference type="AlphaFoldDB" id="A0A4Y7Q6Y5"/>
<sequence length="520" mass="58506">MHLPPPTHATSHVTLCLSCLVMRLSLPFPANDLHRRKRSIEDVSHSPIDAPQSSKRAKLALERLHGSKTVYRTKSEQPSGSLSFPDGSDFHSLVTTSDLIAADKTQYIEKLDSSSTYHYMFLRPRRWGKSTFLRTLTDYYDKYTADTFNDKFGQLYIGKNPTPSHNTLLILFFDFSSIRTASYEVMQLDFDAYVLRTLRKFLVKYKDLLGGPDPETLPNRGSDALDDVFSLVMSHDERIFLGVDEYDAPANSCLFSSNSQHTANYETVSWLFKTQFYTIVKRHSSSPVSKSWLTGVLPVFREGISPLTATTIVSMMSRFHGLCGLSEDEVGTIAKGYLGESHPSLDQILQQLKRWFNGFIFVSEKEPSSVQDERHSPVVSLYNPQQVFTHLWKLSDSDSNPTMDAGGVHTDSVLKAIPNSSETGFSALDLMTVLTSTSDSRLDILREFGVSEVAAIGKDIKITWTILYYFGVLTFGENGRLRAPNETMRYLVCTFSYTSFIFCRTIYPDLHTASLPHAAG</sequence>
<dbReference type="EMBL" id="ML170172">
    <property type="protein sequence ID" value="TDL23086.1"/>
    <property type="molecule type" value="Genomic_DNA"/>
</dbReference>
<dbReference type="Proteomes" id="UP000294933">
    <property type="component" value="Unassembled WGS sequence"/>
</dbReference>
<keyword evidence="4" id="KW-1185">Reference proteome</keyword>
<feature type="chain" id="PRO_5021278545" evidence="1">
    <location>
        <begin position="28"/>
        <end position="520"/>
    </location>
</feature>
<evidence type="ECO:0000313" key="4">
    <source>
        <dbReference type="Proteomes" id="UP000294933"/>
    </source>
</evidence>
<evidence type="ECO:0000259" key="2">
    <source>
        <dbReference type="Pfam" id="PF09820"/>
    </source>
</evidence>
<proteinExistence type="predicted"/>
<evidence type="ECO:0000256" key="1">
    <source>
        <dbReference type="SAM" id="SignalP"/>
    </source>
</evidence>
<dbReference type="PANTHER" id="PTHR34825">
    <property type="entry name" value="CONSERVED PROTEIN, WITH A WEAK D-GALACTARATE DEHYDRATASE/ALTRONATE HYDROLASE DOMAIN"/>
    <property type="match status" value="1"/>
</dbReference>
<feature type="domain" description="AAA-ATPase-like" evidence="2">
    <location>
        <begin position="89"/>
        <end position="304"/>
    </location>
</feature>
<name>A0A4Y7Q6Y5_9AGAM</name>
<feature type="signal peptide" evidence="1">
    <location>
        <begin position="1"/>
        <end position="27"/>
    </location>
</feature>
<protein>
    <submittedName>
        <fullName evidence="3">DUF1703-domain-containing protein</fullName>
    </submittedName>
</protein>
<dbReference type="VEuPathDB" id="FungiDB:BD410DRAFT_188611"/>